<protein>
    <recommendedName>
        <fullName evidence="3">TF-B3 domain-containing protein</fullName>
    </recommendedName>
</protein>
<dbReference type="EMBL" id="DF973462">
    <property type="protein sequence ID" value="GAU31619.1"/>
    <property type="molecule type" value="Genomic_DNA"/>
</dbReference>
<accession>A0A2Z6NIV5</accession>
<evidence type="ECO:0008006" key="3">
    <source>
        <dbReference type="Google" id="ProtNLM"/>
    </source>
</evidence>
<reference evidence="2" key="1">
    <citation type="journal article" date="2017" name="Front. Plant Sci.">
        <title>Climate Clever Clovers: New Paradigm to Reduce the Environmental Footprint of Ruminants by Breeding Low Methanogenic Forages Utilizing Haplotype Variation.</title>
        <authorList>
            <person name="Kaur P."/>
            <person name="Appels R."/>
            <person name="Bayer P.E."/>
            <person name="Keeble-Gagnere G."/>
            <person name="Wang J."/>
            <person name="Hirakawa H."/>
            <person name="Shirasawa K."/>
            <person name="Vercoe P."/>
            <person name="Stefanova K."/>
            <person name="Durmic Z."/>
            <person name="Nichols P."/>
            <person name="Revell C."/>
            <person name="Isobe S.N."/>
            <person name="Edwards D."/>
            <person name="Erskine W."/>
        </authorList>
    </citation>
    <scope>NUCLEOTIDE SEQUENCE [LARGE SCALE GENOMIC DNA]</scope>
    <source>
        <strain evidence="2">cv. Daliak</strain>
    </source>
</reference>
<evidence type="ECO:0000313" key="2">
    <source>
        <dbReference type="Proteomes" id="UP000242715"/>
    </source>
</evidence>
<dbReference type="OrthoDB" id="1402693at2759"/>
<proteinExistence type="predicted"/>
<evidence type="ECO:0000313" key="1">
    <source>
        <dbReference type="EMBL" id="GAU31619.1"/>
    </source>
</evidence>
<dbReference type="Proteomes" id="UP000242715">
    <property type="component" value="Unassembled WGS sequence"/>
</dbReference>
<organism evidence="1 2">
    <name type="scientific">Trifolium subterraneum</name>
    <name type="common">Subterranean clover</name>
    <dbReference type="NCBI Taxonomy" id="3900"/>
    <lineage>
        <taxon>Eukaryota</taxon>
        <taxon>Viridiplantae</taxon>
        <taxon>Streptophyta</taxon>
        <taxon>Embryophyta</taxon>
        <taxon>Tracheophyta</taxon>
        <taxon>Spermatophyta</taxon>
        <taxon>Magnoliopsida</taxon>
        <taxon>eudicotyledons</taxon>
        <taxon>Gunneridae</taxon>
        <taxon>Pentapetalae</taxon>
        <taxon>rosids</taxon>
        <taxon>fabids</taxon>
        <taxon>Fabales</taxon>
        <taxon>Fabaceae</taxon>
        <taxon>Papilionoideae</taxon>
        <taxon>50 kb inversion clade</taxon>
        <taxon>NPAAA clade</taxon>
        <taxon>Hologalegina</taxon>
        <taxon>IRL clade</taxon>
        <taxon>Trifolieae</taxon>
        <taxon>Trifolium</taxon>
    </lineage>
</organism>
<keyword evidence="2" id="KW-1185">Reference proteome</keyword>
<sequence>MASFTAIYLSNQIFGEFDPYFIKEYGAELLESWIFIDYKDKMHSVTFNMSSIRPLLTYGWREMKDVFGFGINQEVDFLYYGKSVFGFMCSKPLDCYCQIPIYHSRFTRFSYTVEFFLGLTTDNVSKPFLNVFDAFEEFLRSSNFEFILLCCDNGCIDAIDIALTDKPFITTSVGIGWNNFCVRGEFVAGDFLCFKFTVLNGSNVTCVYKLN</sequence>
<name>A0A2Z6NIV5_TRISU</name>
<dbReference type="AlphaFoldDB" id="A0A2Z6NIV5"/>
<gene>
    <name evidence="1" type="ORF">TSUD_63680</name>
</gene>